<comment type="caution">
    <text evidence="1">The sequence shown here is derived from an EMBL/GenBank/DDBJ whole genome shotgun (WGS) entry which is preliminary data.</text>
</comment>
<keyword evidence="2" id="KW-1185">Reference proteome</keyword>
<protein>
    <submittedName>
        <fullName evidence="1">Vacuolar protein-sorting-associated protein 33</fullName>
    </submittedName>
</protein>
<dbReference type="EMBL" id="QTSX02000940">
    <property type="protein sequence ID" value="KAJ9083740.1"/>
    <property type="molecule type" value="Genomic_DNA"/>
</dbReference>
<evidence type="ECO:0000313" key="1">
    <source>
        <dbReference type="EMBL" id="KAJ9083740.1"/>
    </source>
</evidence>
<accession>A0ACC2U9L5</accession>
<name>A0ACC2U9L5_9FUNG</name>
<organism evidence="1 2">
    <name type="scientific">Entomophthora muscae</name>
    <dbReference type="NCBI Taxonomy" id="34485"/>
    <lineage>
        <taxon>Eukaryota</taxon>
        <taxon>Fungi</taxon>
        <taxon>Fungi incertae sedis</taxon>
        <taxon>Zoopagomycota</taxon>
        <taxon>Entomophthoromycotina</taxon>
        <taxon>Entomophthoromycetes</taxon>
        <taxon>Entomophthorales</taxon>
        <taxon>Entomophthoraceae</taxon>
        <taxon>Entomophthora</taxon>
    </lineage>
</organism>
<reference evidence="1" key="1">
    <citation type="submission" date="2022-04" db="EMBL/GenBank/DDBJ databases">
        <title>Genome of the entomopathogenic fungus Entomophthora muscae.</title>
        <authorList>
            <person name="Elya C."/>
            <person name="Lovett B.R."/>
            <person name="Lee E."/>
            <person name="Macias A.M."/>
            <person name="Hajek A.E."/>
            <person name="De Bivort B.L."/>
            <person name="Kasson M.T."/>
            <person name="De Fine Licht H.H."/>
            <person name="Stajich J.E."/>
        </authorList>
    </citation>
    <scope>NUCLEOTIDE SEQUENCE</scope>
    <source>
        <strain evidence="1">Berkeley</strain>
    </source>
</reference>
<proteinExistence type="predicted"/>
<gene>
    <name evidence="1" type="primary">VPS33_1</name>
    <name evidence="1" type="ORF">DSO57_1031691</name>
</gene>
<dbReference type="Proteomes" id="UP001165960">
    <property type="component" value="Unassembled WGS sequence"/>
</dbReference>
<sequence>MSHLTHQYLDAAGQREDLRQHMVKILDSIRGKKVLVLDPTLSGPLSLVTEFSFLKERGVERVFFLGPDPVVTSDGESLLYLCRPTPVAMEQIAGHMAGYEDKDSHLYLVPRRTLLAEKVLENRGVLGGFTAIGAFPMGAIPLEDDVYSLELTSAFNDLYLSGDVSCLHTIATTLTAFQEKQGGFSRILGKGDHAKLLSDMLQRTQMEKKEDPKPAAFEALVLLDRTSDLVTPLLTQLTYEGLLDEHLKVRHGLVEMPIEGGRRQKIAMNSADPILATLRDLNFAEVPGRLNAEARRISDDYNQRHAAQTVALIRDFVSRLGGLQAEHTHLKNHTVLAELLMSTTSTEEFTTRLELEQDLISGTTSAFSSPELVADMIDRQESLLSVLRLVCLQCQVHGGLPTKLYAQYQKDICQAYGYHHLTTLSNLEKSGLLTRQPDSGASSQRFNTVAKAFRLNVDEVDERQPNDISYVYSGYAPLSVRMVQCGIDVSTTSSRLNTAALSSTLEGFVAAINPLGSAPSPSGSLGPGWSKFEDVLRFIPGSTFDEVKSSHASVMKPQSEKVVIVVFLGGCTFTEIAALRYLSQSEQGKRHPIQSNLVGARKYIVLTTGIISGETVLSALSEKGHPGFLK</sequence>
<evidence type="ECO:0000313" key="2">
    <source>
        <dbReference type="Proteomes" id="UP001165960"/>
    </source>
</evidence>